<organism evidence="2 3">
    <name type="scientific">Chitinivibrio alkaliphilus ACht1</name>
    <dbReference type="NCBI Taxonomy" id="1313304"/>
    <lineage>
        <taxon>Bacteria</taxon>
        <taxon>Pseudomonadati</taxon>
        <taxon>Fibrobacterota</taxon>
        <taxon>Chitinivibrionia</taxon>
        <taxon>Chitinivibrionales</taxon>
        <taxon>Chitinivibrionaceae</taxon>
        <taxon>Chitinivibrio</taxon>
    </lineage>
</organism>
<accession>U7D904</accession>
<comment type="caution">
    <text evidence="2">The sequence shown here is derived from an EMBL/GenBank/DDBJ whole genome shotgun (WGS) entry which is preliminary data.</text>
</comment>
<name>U7D904_9BACT</name>
<dbReference type="RefSeq" id="WP_022637651.1">
    <property type="nucleotide sequence ID" value="NZ_ASJR01000028.1"/>
</dbReference>
<dbReference type="PANTHER" id="PTHR33221">
    <property type="entry name" value="WINGED HELIX-TURN-HELIX TRANSCRIPTIONAL REGULATOR, RRF2 FAMILY"/>
    <property type="match status" value="1"/>
</dbReference>
<dbReference type="InterPro" id="IPR000944">
    <property type="entry name" value="Tscrpt_reg_Rrf2"/>
</dbReference>
<dbReference type="OrthoDB" id="9800519at2"/>
<protein>
    <submittedName>
        <fullName evidence="2">Transcriptional regulator, Rrf2 family</fullName>
    </submittedName>
</protein>
<keyword evidence="3" id="KW-1185">Reference proteome</keyword>
<dbReference type="SUPFAM" id="SSF46785">
    <property type="entry name" value="Winged helix' DNA-binding domain"/>
    <property type="match status" value="1"/>
</dbReference>
<dbReference type="EMBL" id="ASJR01000028">
    <property type="protein sequence ID" value="ERP30875.1"/>
    <property type="molecule type" value="Genomic_DNA"/>
</dbReference>
<dbReference type="GO" id="GO:0003677">
    <property type="term" value="F:DNA binding"/>
    <property type="evidence" value="ECO:0007669"/>
    <property type="project" value="UniProtKB-KW"/>
</dbReference>
<sequence length="154" mass="17505">MKISKKSDYALRALMTLAADAHTDTLHTIRDLAQINDIPKRFLEHIMLDMKNEGWVKGIAGRDGGYQLNIPPSRLTMARVIRLFDGTLSPINCVSSTEYEKCSQESTCRFRRLFLEIRNMSTEMMEQATLSHLLNKKPVTISEVEEELIYGAGI</sequence>
<dbReference type="PROSITE" id="PS51197">
    <property type="entry name" value="HTH_RRF2_2"/>
    <property type="match status" value="1"/>
</dbReference>
<dbReference type="AlphaFoldDB" id="U7D904"/>
<dbReference type="eggNOG" id="COG1959">
    <property type="taxonomic scope" value="Bacteria"/>
</dbReference>
<reference evidence="2 3" key="1">
    <citation type="journal article" date="2013" name="Environ. Microbiol.">
        <title>Genome analysis of Chitinivibrio alkaliphilus gen. nov., sp. nov., a novel extremely haloalkaliphilic anaerobic chitinolytic bacterium from the candidate phylum Termite Group 3.</title>
        <authorList>
            <person name="Sorokin D.Y."/>
            <person name="Gumerov V.M."/>
            <person name="Rakitin A.L."/>
            <person name="Beletsky A.V."/>
            <person name="Damste J.S."/>
            <person name="Muyzer G."/>
            <person name="Mardanov A.V."/>
            <person name="Ravin N.V."/>
        </authorList>
    </citation>
    <scope>NUCLEOTIDE SEQUENCE [LARGE SCALE GENOMIC DNA]</scope>
    <source>
        <strain evidence="2 3">ACht1</strain>
    </source>
</reference>
<dbReference type="Pfam" id="PF02082">
    <property type="entry name" value="Rrf2"/>
    <property type="match status" value="1"/>
</dbReference>
<gene>
    <name evidence="2" type="ORF">CALK_2286</name>
</gene>
<dbReference type="PANTHER" id="PTHR33221:SF5">
    <property type="entry name" value="HTH-TYPE TRANSCRIPTIONAL REGULATOR ISCR"/>
    <property type="match status" value="1"/>
</dbReference>
<evidence type="ECO:0000313" key="2">
    <source>
        <dbReference type="EMBL" id="ERP30875.1"/>
    </source>
</evidence>
<dbReference type="STRING" id="1313304.CALK_2286"/>
<dbReference type="GO" id="GO:0003700">
    <property type="term" value="F:DNA-binding transcription factor activity"/>
    <property type="evidence" value="ECO:0007669"/>
    <property type="project" value="TreeGrafter"/>
</dbReference>
<dbReference type="InterPro" id="IPR036388">
    <property type="entry name" value="WH-like_DNA-bd_sf"/>
</dbReference>
<dbReference type="Proteomes" id="UP000017148">
    <property type="component" value="Unassembled WGS sequence"/>
</dbReference>
<dbReference type="Gene3D" id="1.10.10.10">
    <property type="entry name" value="Winged helix-like DNA-binding domain superfamily/Winged helix DNA-binding domain"/>
    <property type="match status" value="1"/>
</dbReference>
<dbReference type="InterPro" id="IPR036390">
    <property type="entry name" value="WH_DNA-bd_sf"/>
</dbReference>
<evidence type="ECO:0000313" key="3">
    <source>
        <dbReference type="Proteomes" id="UP000017148"/>
    </source>
</evidence>
<proteinExistence type="predicted"/>
<keyword evidence="1" id="KW-0238">DNA-binding</keyword>
<evidence type="ECO:0000256" key="1">
    <source>
        <dbReference type="ARBA" id="ARBA00023125"/>
    </source>
</evidence>
<dbReference type="NCBIfam" id="TIGR00738">
    <property type="entry name" value="rrf2_super"/>
    <property type="match status" value="1"/>
</dbReference>
<dbReference type="GO" id="GO:0005829">
    <property type="term" value="C:cytosol"/>
    <property type="evidence" value="ECO:0007669"/>
    <property type="project" value="TreeGrafter"/>
</dbReference>